<sequence>MSSLLLFAVGFVSLCIHAGLVGFVYYDTGEVALERRRWLLLVGLIPIFGFFMYLFERSELDYDPSTDPYAGGGYNVHPSRADDFPFSRSDGQEGAREASPDGVRRTETENRTATDDEERTQ</sequence>
<evidence type="ECO:0000256" key="2">
    <source>
        <dbReference type="SAM" id="Phobius"/>
    </source>
</evidence>
<dbReference type="HOGENOM" id="CLU_149104_0_0_2"/>
<dbReference type="KEGG" id="hlr:HALLA_06390"/>
<keyword evidence="4" id="KW-1185">Reference proteome</keyword>
<feature type="transmembrane region" description="Helical" evidence="2">
    <location>
        <begin position="38"/>
        <end position="55"/>
    </location>
</feature>
<feature type="compositionally biased region" description="Basic and acidic residues" evidence="1">
    <location>
        <begin position="79"/>
        <end position="121"/>
    </location>
</feature>
<dbReference type="Proteomes" id="UP000019024">
    <property type="component" value="Chromosome"/>
</dbReference>
<evidence type="ECO:0000313" key="4">
    <source>
        <dbReference type="Proteomes" id="UP000019024"/>
    </source>
</evidence>
<dbReference type="SUPFAM" id="SSF81321">
    <property type="entry name" value="Family A G protein-coupled receptor-like"/>
    <property type="match status" value="1"/>
</dbReference>
<accession>W0JIG7</accession>
<proteinExistence type="predicted"/>
<keyword evidence="2" id="KW-0812">Transmembrane</keyword>
<protein>
    <submittedName>
        <fullName evidence="3">Uncharacterized protein</fullName>
    </submittedName>
</protein>
<reference evidence="3 4" key="1">
    <citation type="submission" date="2014-01" db="EMBL/GenBank/DDBJ databases">
        <authorList>
            <consortium name="DOE Joint Genome Institute"/>
            <person name="Anderson I."/>
            <person name="Huntemann M."/>
            <person name="Han J."/>
            <person name="Chen A."/>
            <person name="Kyrpides N."/>
            <person name="Mavromatis K."/>
            <person name="Markowitz V."/>
            <person name="Palaniappan K."/>
            <person name="Ivanova N."/>
            <person name="Schaumberg A."/>
            <person name="Pati A."/>
            <person name="Liolios K."/>
            <person name="Nordberg H.P."/>
            <person name="Cantor M.N."/>
            <person name="Hua S.X."/>
            <person name="Woyke T."/>
        </authorList>
    </citation>
    <scope>NUCLEOTIDE SEQUENCE [LARGE SCALE GENOMIC DNA]</scope>
    <source>
        <strain evidence="3 4">XH-48</strain>
    </source>
</reference>
<name>W0JIG7_9EURY</name>
<organism evidence="3 4">
    <name type="scientific">Halostagnicola larsenii XH-48</name>
    <dbReference type="NCBI Taxonomy" id="797299"/>
    <lineage>
        <taxon>Archaea</taxon>
        <taxon>Methanobacteriati</taxon>
        <taxon>Methanobacteriota</taxon>
        <taxon>Stenosarchaea group</taxon>
        <taxon>Halobacteria</taxon>
        <taxon>Halobacteriales</taxon>
        <taxon>Natrialbaceae</taxon>
        <taxon>Halostagnicola</taxon>
    </lineage>
</organism>
<evidence type="ECO:0000313" key="3">
    <source>
        <dbReference type="EMBL" id="AHF98525.1"/>
    </source>
</evidence>
<dbReference type="eggNOG" id="arCOG11314">
    <property type="taxonomic scope" value="Archaea"/>
</dbReference>
<feature type="region of interest" description="Disordered" evidence="1">
    <location>
        <begin position="71"/>
        <end position="121"/>
    </location>
</feature>
<dbReference type="GeneID" id="25144121"/>
<dbReference type="EMBL" id="CP007055">
    <property type="protein sequence ID" value="AHF98525.1"/>
    <property type="molecule type" value="Genomic_DNA"/>
</dbReference>
<keyword evidence="2" id="KW-0472">Membrane</keyword>
<dbReference type="RefSeq" id="WP_049951738.1">
    <property type="nucleotide sequence ID" value="NZ_CP007055.1"/>
</dbReference>
<gene>
    <name evidence="3" type="ORF">HALLA_06390</name>
</gene>
<feature type="transmembrane region" description="Helical" evidence="2">
    <location>
        <begin position="6"/>
        <end position="26"/>
    </location>
</feature>
<keyword evidence="2" id="KW-1133">Transmembrane helix</keyword>
<dbReference type="AlphaFoldDB" id="W0JIG7"/>
<evidence type="ECO:0000256" key="1">
    <source>
        <dbReference type="SAM" id="MobiDB-lite"/>
    </source>
</evidence>